<gene>
    <name evidence="1" type="ORF">ENS31_13795</name>
</gene>
<dbReference type="AlphaFoldDB" id="A0A7V2ZMA6"/>
<accession>A0A7V2ZMA6</accession>
<proteinExistence type="predicted"/>
<sequence>METNKSFICGWCNQQAIIIWVHGHGQCSVCGYNIDECCRGENEQSAFTQLKKEDTEKSDDD</sequence>
<organism evidence="1">
    <name type="scientific">Ignavibacterium album</name>
    <dbReference type="NCBI Taxonomy" id="591197"/>
    <lineage>
        <taxon>Bacteria</taxon>
        <taxon>Pseudomonadati</taxon>
        <taxon>Ignavibacteriota</taxon>
        <taxon>Ignavibacteria</taxon>
        <taxon>Ignavibacteriales</taxon>
        <taxon>Ignavibacteriaceae</taxon>
        <taxon>Ignavibacterium</taxon>
    </lineage>
</organism>
<evidence type="ECO:0000313" key="1">
    <source>
        <dbReference type="EMBL" id="HFI92586.1"/>
    </source>
</evidence>
<comment type="caution">
    <text evidence="1">The sequence shown here is derived from an EMBL/GenBank/DDBJ whole genome shotgun (WGS) entry which is preliminary data.</text>
</comment>
<name>A0A7V2ZMA6_9BACT</name>
<dbReference type="EMBL" id="DSUJ01000011">
    <property type="protein sequence ID" value="HFI92586.1"/>
    <property type="molecule type" value="Genomic_DNA"/>
</dbReference>
<dbReference type="RefSeq" id="WP_304146701.1">
    <property type="nucleotide sequence ID" value="NZ_JAOAIE010000094.1"/>
</dbReference>
<protein>
    <submittedName>
        <fullName evidence="1">Uncharacterized protein</fullName>
    </submittedName>
</protein>
<reference evidence="1" key="1">
    <citation type="journal article" date="2020" name="mSystems">
        <title>Genome- and Community-Level Interaction Insights into Carbon Utilization and Element Cycling Functions of Hydrothermarchaeota in Hydrothermal Sediment.</title>
        <authorList>
            <person name="Zhou Z."/>
            <person name="Liu Y."/>
            <person name="Xu W."/>
            <person name="Pan J."/>
            <person name="Luo Z.H."/>
            <person name="Li M."/>
        </authorList>
    </citation>
    <scope>NUCLEOTIDE SEQUENCE [LARGE SCALE GENOMIC DNA]</scope>
    <source>
        <strain evidence="1">SpSt-479</strain>
    </source>
</reference>